<dbReference type="PANTHER" id="PTHR42815:SF2">
    <property type="entry name" value="FAD-BINDING, PUTATIVE (AFU_ORTHOLOGUE AFUA_6G07600)-RELATED"/>
    <property type="match status" value="1"/>
</dbReference>
<organism evidence="2">
    <name type="scientific">Shewanella frigidimarina</name>
    <dbReference type="NCBI Taxonomy" id="56812"/>
    <lineage>
        <taxon>Bacteria</taxon>
        <taxon>Pseudomonadati</taxon>
        <taxon>Pseudomonadota</taxon>
        <taxon>Gammaproteobacteria</taxon>
        <taxon>Alteromonadales</taxon>
        <taxon>Shewanellaceae</taxon>
        <taxon>Shewanella</taxon>
    </lineage>
</organism>
<dbReference type="PANTHER" id="PTHR42815">
    <property type="entry name" value="FAD-BINDING, PUTATIVE (AFU_ORTHOLOGUE AFUA_6G07600)-RELATED"/>
    <property type="match status" value="1"/>
</dbReference>
<dbReference type="Proteomes" id="UP000055702">
    <property type="component" value="Unassembled WGS sequence"/>
</dbReference>
<evidence type="ECO:0000313" key="3">
    <source>
        <dbReference type="Proteomes" id="UP000055702"/>
    </source>
</evidence>
<evidence type="ECO:0000256" key="1">
    <source>
        <dbReference type="SAM" id="MobiDB-lite"/>
    </source>
</evidence>
<dbReference type="InterPro" id="IPR012349">
    <property type="entry name" value="Split_barrel_FMN-bd"/>
</dbReference>
<dbReference type="RefSeq" id="WP_059746547.1">
    <property type="nucleotide sequence ID" value="NZ_LRDC01000029.1"/>
</dbReference>
<protein>
    <submittedName>
        <fullName evidence="2">Uncharacterized protein</fullName>
    </submittedName>
</protein>
<comment type="caution">
    <text evidence="2">The sequence shown here is derived from an EMBL/GenBank/DDBJ whole genome shotgun (WGS) entry which is preliminary data.</text>
</comment>
<proteinExistence type="predicted"/>
<accession>A0A106BZ06</accession>
<dbReference type="EMBL" id="LRDC01000029">
    <property type="protein sequence ID" value="KVX01168.1"/>
    <property type="molecule type" value="Genomic_DNA"/>
</dbReference>
<sequence>MDKQLAPSWHQGELTMQQRAGTDKRMADIGPKFIRQYLPQQHRDFFESLSMIFIGYADQPLHTNASVLFGAPGFIESSTDTELVINTQYSMGDFINQDLNVGDRIGLLGIVFETKRRNRINGIITDINQKSIRIKVLQSYGNCPKYIQPKAFIPNRNYGEFSRSTRYQLSPTDKQLITNADTFFISSRFDDGQQLNNRGADISHRGGPAGFVSINPQGQLLINDYVGNGFFNTLGNLLENPIASLLFCDWQQGHALHITVSSQIIWQDVEQAGSAEFVNTTDTLNKDTVTQTERTLCFTPLKVEQLTNGLAYLQANLLKK</sequence>
<dbReference type="Gene3D" id="2.30.110.10">
    <property type="entry name" value="Electron Transport, Fmn-binding Protein, Chain A"/>
    <property type="match status" value="1"/>
</dbReference>
<reference evidence="2 3" key="1">
    <citation type="submission" date="2016-01" db="EMBL/GenBank/DDBJ databases">
        <title>Draft genome of the antarctic isolate Shewanella frigidimarina Ag06-30.</title>
        <authorList>
            <person name="Parmeciano Di Noto G."/>
            <person name="Vazquez S."/>
            <person name="Mac Cormack W."/>
            <person name="Iriarte A."/>
            <person name="Quiroga C."/>
        </authorList>
    </citation>
    <scope>NUCLEOTIDE SEQUENCE [LARGE SCALE GENOMIC DNA]</scope>
    <source>
        <strain evidence="2 3">Ag06-30</strain>
    </source>
</reference>
<name>A0A106BZ06_SHEFR</name>
<gene>
    <name evidence="2" type="ORF">AWJ07_06870</name>
</gene>
<feature type="region of interest" description="Disordered" evidence="1">
    <location>
        <begin position="1"/>
        <end position="22"/>
    </location>
</feature>
<dbReference type="AlphaFoldDB" id="A0A106BZ06"/>
<evidence type="ECO:0000313" key="2">
    <source>
        <dbReference type="EMBL" id="KVX01168.1"/>
    </source>
</evidence>